<keyword evidence="4" id="KW-0282">Flagellum</keyword>
<name>A0A1I5QIL1_9FIRM</name>
<evidence type="ECO:0000313" key="4">
    <source>
        <dbReference type="EMBL" id="SFP45947.1"/>
    </source>
</evidence>
<sequence>MADFGSVEAIIENGKVVNAGSEKDKAKSTAPAGYDKDAFMQILVAQMKYQDPMEPTSNTEYISQYATFTQVEQLSNMASAMSMSRASEMVGKTVVITQTNSDTGKTSEVQGMVDYVTYSGNKAYLNIDGTNYNADDVSRVLADDYVNAIDTVKDFQKNIDKLPNLEFITDEKHGSTIDTMYEYYMNVLDDKAKKMMSNDYVTSLLQYVNKIDELRGNDKRTLTEDT</sequence>
<keyword evidence="4" id="KW-0969">Cilium</keyword>
<comment type="function">
    <text evidence="3">Required for flagellar hook formation. May act as a scaffolding protein.</text>
</comment>
<protein>
    <recommendedName>
        <fullName evidence="3">Basal-body rod modification protein FlgD</fullName>
    </recommendedName>
</protein>
<evidence type="ECO:0000256" key="2">
    <source>
        <dbReference type="ARBA" id="ARBA00022795"/>
    </source>
</evidence>
<dbReference type="Proteomes" id="UP000182624">
    <property type="component" value="Unassembled WGS sequence"/>
</dbReference>
<keyword evidence="4" id="KW-0966">Cell projection</keyword>
<organism evidence="4 5">
    <name type="scientific">Butyrivibrio proteoclasticus</name>
    <dbReference type="NCBI Taxonomy" id="43305"/>
    <lineage>
        <taxon>Bacteria</taxon>
        <taxon>Bacillati</taxon>
        <taxon>Bacillota</taxon>
        <taxon>Clostridia</taxon>
        <taxon>Lachnospirales</taxon>
        <taxon>Lachnospiraceae</taxon>
        <taxon>Butyrivibrio</taxon>
    </lineage>
</organism>
<dbReference type="InterPro" id="IPR005648">
    <property type="entry name" value="FlgD"/>
</dbReference>
<dbReference type="EMBL" id="FOXO01000002">
    <property type="protein sequence ID" value="SFP45947.1"/>
    <property type="molecule type" value="Genomic_DNA"/>
</dbReference>
<gene>
    <name evidence="4" type="ORF">SAMN04487928_102141</name>
</gene>
<dbReference type="Pfam" id="PF03963">
    <property type="entry name" value="FlgD"/>
    <property type="match status" value="1"/>
</dbReference>
<proteinExistence type="inferred from homology"/>
<evidence type="ECO:0000313" key="5">
    <source>
        <dbReference type="Proteomes" id="UP000182624"/>
    </source>
</evidence>
<evidence type="ECO:0000256" key="3">
    <source>
        <dbReference type="RuleBase" id="RU362076"/>
    </source>
</evidence>
<dbReference type="RefSeq" id="WP_074883547.1">
    <property type="nucleotide sequence ID" value="NZ_FOXO01000002.1"/>
</dbReference>
<accession>A0A1I5QIL1</accession>
<dbReference type="GO" id="GO:0044781">
    <property type="term" value="P:bacterial-type flagellum organization"/>
    <property type="evidence" value="ECO:0007669"/>
    <property type="project" value="UniProtKB-UniRule"/>
</dbReference>
<dbReference type="AlphaFoldDB" id="A0A1I5QIL1"/>
<keyword evidence="5" id="KW-1185">Reference proteome</keyword>
<dbReference type="OrthoDB" id="280334at2"/>
<comment type="similarity">
    <text evidence="1 3">Belongs to the FlgD family.</text>
</comment>
<evidence type="ECO:0000256" key="1">
    <source>
        <dbReference type="ARBA" id="ARBA00010577"/>
    </source>
</evidence>
<keyword evidence="2 3" id="KW-1005">Bacterial flagellum biogenesis</keyword>
<reference evidence="5" key="1">
    <citation type="submission" date="2016-10" db="EMBL/GenBank/DDBJ databases">
        <authorList>
            <person name="Varghese N."/>
            <person name="Submissions S."/>
        </authorList>
    </citation>
    <scope>NUCLEOTIDE SEQUENCE [LARGE SCALE GENOMIC DNA]</scope>
    <source>
        <strain evidence="5">P18</strain>
    </source>
</reference>